<keyword evidence="2" id="KW-1185">Reference proteome</keyword>
<dbReference type="Proteomes" id="UP001363151">
    <property type="component" value="Unassembled WGS sequence"/>
</dbReference>
<dbReference type="InterPro" id="IPR032801">
    <property type="entry name" value="PXL2A/B/C"/>
</dbReference>
<comment type="caution">
    <text evidence="1">The sequence shown here is derived from an EMBL/GenBank/DDBJ whole genome shotgun (WGS) entry which is preliminary data.</text>
</comment>
<protein>
    <submittedName>
        <fullName evidence="1">Prostaglandin-F synthase</fullName>
    </submittedName>
</protein>
<gene>
    <name evidence="1" type="primary">FAM213A</name>
    <name evidence="1" type="ORF">SO694_00111082</name>
</gene>
<dbReference type="Pfam" id="PF13911">
    <property type="entry name" value="AhpC-TSA_2"/>
    <property type="match status" value="1"/>
</dbReference>
<name>A0ABR1FWW7_AURAN</name>
<sequence>MRLFYSALAVGAAGLAAKRMSTAKRPVVTAADLGSTMLLPVADGAVTGAAVPASSLCELVKIRGSRQNFVGIIKEVAPTSQAANDTVLGVGEFERQYFGGGAVYLDEGKQFYGFLGDRKLISTRNVFKALVRPLKTWRSLRAVGDRMKAKGIEGNMVGEGLLLGGVLVVDRDGKVTYSYPETTGEPAPVDAVDEALDALDD</sequence>
<organism evidence="1 2">
    <name type="scientific">Aureococcus anophagefferens</name>
    <name type="common">Harmful bloom alga</name>
    <dbReference type="NCBI Taxonomy" id="44056"/>
    <lineage>
        <taxon>Eukaryota</taxon>
        <taxon>Sar</taxon>
        <taxon>Stramenopiles</taxon>
        <taxon>Ochrophyta</taxon>
        <taxon>Pelagophyceae</taxon>
        <taxon>Pelagomonadales</taxon>
        <taxon>Pelagomonadaceae</taxon>
        <taxon>Aureococcus</taxon>
    </lineage>
</organism>
<proteinExistence type="predicted"/>
<evidence type="ECO:0000313" key="2">
    <source>
        <dbReference type="Proteomes" id="UP001363151"/>
    </source>
</evidence>
<accession>A0ABR1FWW7</accession>
<reference evidence="1 2" key="1">
    <citation type="submission" date="2024-03" db="EMBL/GenBank/DDBJ databases">
        <title>Aureococcus anophagefferens CCMP1851 and Kratosvirus quantuckense: Draft genome of a second virus-susceptible host strain in the model system.</title>
        <authorList>
            <person name="Chase E."/>
            <person name="Truchon A.R."/>
            <person name="Schepens W."/>
            <person name="Wilhelm S.W."/>
        </authorList>
    </citation>
    <scope>NUCLEOTIDE SEQUENCE [LARGE SCALE GENOMIC DNA]</scope>
    <source>
        <strain evidence="1 2">CCMP1851</strain>
    </source>
</reference>
<evidence type="ECO:0000313" key="1">
    <source>
        <dbReference type="EMBL" id="KAK7240505.1"/>
    </source>
</evidence>
<dbReference type="EMBL" id="JBBJCI010000211">
    <property type="protein sequence ID" value="KAK7240505.1"/>
    <property type="molecule type" value="Genomic_DNA"/>
</dbReference>